<evidence type="ECO:0000256" key="1">
    <source>
        <dbReference type="SAM" id="MobiDB-lite"/>
    </source>
</evidence>
<accession>A0A811BP03</accession>
<evidence type="ECO:0000256" key="2">
    <source>
        <dbReference type="SAM" id="Phobius"/>
    </source>
</evidence>
<dbReference type="Proteomes" id="UP001253637">
    <property type="component" value="Segment"/>
</dbReference>
<evidence type="ECO:0008006" key="5">
    <source>
        <dbReference type="Google" id="ProtNLM"/>
    </source>
</evidence>
<reference evidence="3" key="1">
    <citation type="submission" date="2021-04" db="EMBL/GenBank/DDBJ databases">
        <title>Draft Genome Sequence of Pandoravirus japonicus, Isolated from the Sabaishi River of Niigata, Japan.</title>
        <authorList>
            <person name="Hosokawa N."/>
            <person name="Takahashi H."/>
            <person name="Aoki K."/>
            <person name="Takemura M."/>
        </authorList>
    </citation>
    <scope>NUCLEOTIDE SEQUENCE</scope>
</reference>
<feature type="region of interest" description="Disordered" evidence="1">
    <location>
        <begin position="1"/>
        <end position="33"/>
    </location>
</feature>
<keyword evidence="2" id="KW-1133">Transmembrane helix</keyword>
<organism evidence="3 4">
    <name type="scientific">Pandoravirus japonicus</name>
    <dbReference type="NCBI Taxonomy" id="2823154"/>
    <lineage>
        <taxon>Viruses</taxon>
        <taxon>Pandoravirus</taxon>
    </lineage>
</organism>
<keyword evidence="2" id="KW-0472">Membrane</keyword>
<evidence type="ECO:0000313" key="3">
    <source>
        <dbReference type="EMBL" id="BCU02687.1"/>
    </source>
</evidence>
<feature type="compositionally biased region" description="Basic residues" evidence="1">
    <location>
        <begin position="22"/>
        <end position="33"/>
    </location>
</feature>
<dbReference type="EMBL" id="LC625835">
    <property type="protein sequence ID" value="BCU02687.1"/>
    <property type="molecule type" value="Genomic_DNA"/>
</dbReference>
<protein>
    <recommendedName>
        <fullName evidence="5">Transmembrane protein</fullName>
    </recommendedName>
</protein>
<sequence>MQKKRKKGKPHKLPTAFAHTPRTSRTRSARRPPRPSLIFFSCAQALCVFSGFVFPSAKSRGHPFSSFLCASAAAVDPRATRDPGRKVGKKRKKRE</sequence>
<feature type="compositionally biased region" description="Basic residues" evidence="1">
    <location>
        <begin position="86"/>
        <end position="95"/>
    </location>
</feature>
<feature type="compositionally biased region" description="Basic residues" evidence="1">
    <location>
        <begin position="1"/>
        <end position="12"/>
    </location>
</feature>
<evidence type="ECO:0000313" key="4">
    <source>
        <dbReference type="Proteomes" id="UP001253637"/>
    </source>
</evidence>
<keyword evidence="2" id="KW-0812">Transmembrane</keyword>
<feature type="transmembrane region" description="Helical" evidence="2">
    <location>
        <begin position="37"/>
        <end position="57"/>
    </location>
</feature>
<feature type="region of interest" description="Disordered" evidence="1">
    <location>
        <begin position="74"/>
        <end position="95"/>
    </location>
</feature>
<name>A0A811BP03_9VIRU</name>
<proteinExistence type="predicted"/>